<evidence type="ECO:0000256" key="12">
    <source>
        <dbReference type="ARBA" id="ARBA00022989"/>
    </source>
</evidence>
<dbReference type="NCBIfam" id="TIGR00560">
    <property type="entry name" value="pgsA"/>
    <property type="match status" value="1"/>
</dbReference>
<evidence type="ECO:0000256" key="5">
    <source>
        <dbReference type="ARBA" id="ARBA00010441"/>
    </source>
</evidence>
<keyword evidence="14 20" id="KW-0472">Membrane</keyword>
<evidence type="ECO:0000256" key="8">
    <source>
        <dbReference type="ARBA" id="ARBA00022475"/>
    </source>
</evidence>
<proteinExistence type="inferred from homology"/>
<dbReference type="RefSeq" id="WP_004821546.1">
    <property type="nucleotide sequence ID" value="NZ_UGTH01000001.1"/>
</dbReference>
<comment type="pathway">
    <text evidence="4">Lipid metabolism.</text>
</comment>
<keyword evidence="10 19" id="KW-0808">Transferase</keyword>
<organism evidence="21 22">
    <name type="scientific">Peptoniphilus indolicus</name>
    <dbReference type="NCBI Taxonomy" id="33030"/>
    <lineage>
        <taxon>Bacteria</taxon>
        <taxon>Bacillati</taxon>
        <taxon>Bacillota</taxon>
        <taxon>Tissierellia</taxon>
        <taxon>Tissierellales</taxon>
        <taxon>Peptoniphilaceae</taxon>
        <taxon>Peptoniphilus</taxon>
    </lineage>
</organism>
<gene>
    <name evidence="21" type="primary">pgsA</name>
    <name evidence="21" type="ORF">NCTC11088_01914</name>
</gene>
<protein>
    <recommendedName>
        <fullName evidence="7 18">CDP-diacylglycerol--glycerol-3-phosphate 3-phosphatidyltransferase</fullName>
        <ecNumber evidence="6 18">2.7.8.5</ecNumber>
    </recommendedName>
</protein>
<reference evidence="21 22" key="1">
    <citation type="submission" date="2018-06" db="EMBL/GenBank/DDBJ databases">
        <authorList>
            <consortium name="Pathogen Informatics"/>
            <person name="Doyle S."/>
        </authorList>
    </citation>
    <scope>NUCLEOTIDE SEQUENCE [LARGE SCALE GENOMIC DNA]</scope>
    <source>
        <strain evidence="21 22">NCTC11088</strain>
    </source>
</reference>
<dbReference type="InterPro" id="IPR004570">
    <property type="entry name" value="Phosphatidylglycerol_P_synth"/>
</dbReference>
<dbReference type="InterPro" id="IPR048254">
    <property type="entry name" value="CDP_ALCOHOL_P_TRANSF_CS"/>
</dbReference>
<keyword evidence="11 20" id="KW-0812">Transmembrane</keyword>
<evidence type="ECO:0000256" key="4">
    <source>
        <dbReference type="ARBA" id="ARBA00005189"/>
    </source>
</evidence>
<feature type="transmembrane region" description="Helical" evidence="20">
    <location>
        <begin position="6"/>
        <end position="24"/>
    </location>
</feature>
<dbReference type="EC" id="2.7.8.5" evidence="6 18"/>
<dbReference type="Gene3D" id="1.20.120.1760">
    <property type="match status" value="1"/>
</dbReference>
<dbReference type="InterPro" id="IPR043130">
    <property type="entry name" value="CDP-OH_PTrfase_TM_dom"/>
</dbReference>
<dbReference type="PIRSF" id="PIRSF000847">
    <property type="entry name" value="Phos_ph_gly_syn"/>
    <property type="match status" value="1"/>
</dbReference>
<feature type="transmembrane region" description="Helical" evidence="20">
    <location>
        <begin position="31"/>
        <end position="51"/>
    </location>
</feature>
<feature type="transmembrane region" description="Helical" evidence="20">
    <location>
        <begin position="149"/>
        <end position="166"/>
    </location>
</feature>
<comment type="catalytic activity">
    <reaction evidence="17">
        <text>a CDP-1,2-diacyl-sn-glycerol + sn-glycerol 3-phosphate = a 1,2-diacyl-sn-glycero-3-phospho-(1'-sn-glycero-3'-phosphate) + CMP + H(+)</text>
        <dbReference type="Rhea" id="RHEA:12593"/>
        <dbReference type="ChEBI" id="CHEBI:15378"/>
        <dbReference type="ChEBI" id="CHEBI:57597"/>
        <dbReference type="ChEBI" id="CHEBI:58332"/>
        <dbReference type="ChEBI" id="CHEBI:60110"/>
        <dbReference type="ChEBI" id="CHEBI:60377"/>
        <dbReference type="EC" id="2.7.8.5"/>
    </reaction>
</comment>
<dbReference type="InterPro" id="IPR050324">
    <property type="entry name" value="CDP-alcohol_PTase-I"/>
</dbReference>
<keyword evidence="16" id="KW-1208">Phospholipid metabolism</keyword>
<dbReference type="PANTHER" id="PTHR14269">
    <property type="entry name" value="CDP-DIACYLGLYCEROL--GLYCEROL-3-PHOSPHATE 3-PHOSPHATIDYLTRANSFERASE-RELATED"/>
    <property type="match status" value="1"/>
</dbReference>
<evidence type="ECO:0000256" key="3">
    <source>
        <dbReference type="ARBA" id="ARBA00005042"/>
    </source>
</evidence>
<evidence type="ECO:0000256" key="2">
    <source>
        <dbReference type="ARBA" id="ARBA00004651"/>
    </source>
</evidence>
<dbReference type="PROSITE" id="PS00379">
    <property type="entry name" value="CDP_ALCOHOL_P_TRANSF"/>
    <property type="match status" value="1"/>
</dbReference>
<evidence type="ECO:0000256" key="11">
    <source>
        <dbReference type="ARBA" id="ARBA00022692"/>
    </source>
</evidence>
<dbReference type="GO" id="GO:0005886">
    <property type="term" value="C:plasma membrane"/>
    <property type="evidence" value="ECO:0007669"/>
    <property type="project" value="UniProtKB-SubCell"/>
</dbReference>
<keyword evidence="12 20" id="KW-1133">Transmembrane helix</keyword>
<evidence type="ECO:0000256" key="13">
    <source>
        <dbReference type="ARBA" id="ARBA00023098"/>
    </source>
</evidence>
<evidence type="ECO:0000313" key="21">
    <source>
        <dbReference type="EMBL" id="SUB76102.1"/>
    </source>
</evidence>
<sequence length="177" mass="19578">MNTANKLTMLRILMVPIFVLFMYLNIENSRIIATIIFVIASFTDFLDGYIARKNNLVTNFGKFADPLADKILVAAALICLTELGDVPAWGVIIIIAREFAVTGFRIIAASENITIAASPLGKIKTVSQLVSLIILLTNITMIYKIGIVSFYIAILFTIISGVDYFIKNKKVLDLKNI</sequence>
<dbReference type="GO" id="GO:0008444">
    <property type="term" value="F:CDP-diacylglycerol-glycerol-3-phosphate 3-phosphatidyltransferase activity"/>
    <property type="evidence" value="ECO:0007669"/>
    <property type="project" value="UniProtKB-UniRule"/>
</dbReference>
<dbReference type="EMBL" id="UGTH01000001">
    <property type="protein sequence ID" value="SUB76102.1"/>
    <property type="molecule type" value="Genomic_DNA"/>
</dbReference>
<keyword evidence="15" id="KW-0594">Phospholipid biosynthesis</keyword>
<accession>A0A379DEW3</accession>
<feature type="transmembrane region" description="Helical" evidence="20">
    <location>
        <begin position="71"/>
        <end position="96"/>
    </location>
</feature>
<evidence type="ECO:0000256" key="15">
    <source>
        <dbReference type="ARBA" id="ARBA00023209"/>
    </source>
</evidence>
<evidence type="ECO:0000256" key="7">
    <source>
        <dbReference type="ARBA" id="ARBA00014944"/>
    </source>
</evidence>
<name>A0A379DEW3_9FIRM</name>
<dbReference type="Proteomes" id="UP000254777">
    <property type="component" value="Unassembled WGS sequence"/>
</dbReference>
<comment type="pathway">
    <text evidence="3">Phospholipid metabolism; phosphatidylglycerol biosynthesis; phosphatidylglycerol from CDP-diacylglycerol: step 1/2.</text>
</comment>
<evidence type="ECO:0000256" key="10">
    <source>
        <dbReference type="ARBA" id="ARBA00022679"/>
    </source>
</evidence>
<dbReference type="UniPathway" id="UPA00084">
    <property type="reaction ID" value="UER00503"/>
</dbReference>
<keyword evidence="9" id="KW-0444">Lipid biosynthesis</keyword>
<dbReference type="AlphaFoldDB" id="A0A379DEW3"/>
<dbReference type="PANTHER" id="PTHR14269:SF62">
    <property type="entry name" value="CDP-DIACYLGLYCEROL--GLYCEROL-3-PHOSPHATE 3-PHOSPHATIDYLTRANSFERASE 1, CHLOROPLASTIC"/>
    <property type="match status" value="1"/>
</dbReference>
<evidence type="ECO:0000256" key="9">
    <source>
        <dbReference type="ARBA" id="ARBA00022516"/>
    </source>
</evidence>
<comment type="similarity">
    <text evidence="5 19">Belongs to the CDP-alcohol phosphatidyltransferase class-I family.</text>
</comment>
<evidence type="ECO:0000256" key="6">
    <source>
        <dbReference type="ARBA" id="ARBA00013170"/>
    </source>
</evidence>
<dbReference type="Pfam" id="PF01066">
    <property type="entry name" value="CDP-OH_P_transf"/>
    <property type="match status" value="1"/>
</dbReference>
<evidence type="ECO:0000256" key="14">
    <source>
        <dbReference type="ARBA" id="ARBA00023136"/>
    </source>
</evidence>
<evidence type="ECO:0000256" key="20">
    <source>
        <dbReference type="SAM" id="Phobius"/>
    </source>
</evidence>
<keyword evidence="8" id="KW-1003">Cell membrane</keyword>
<keyword evidence="13" id="KW-0443">Lipid metabolism</keyword>
<evidence type="ECO:0000256" key="16">
    <source>
        <dbReference type="ARBA" id="ARBA00023264"/>
    </source>
</evidence>
<comment type="function">
    <text evidence="1">This protein catalyzes the committed step to the synthesis of the acidic phospholipids.</text>
</comment>
<evidence type="ECO:0000313" key="22">
    <source>
        <dbReference type="Proteomes" id="UP000254777"/>
    </source>
</evidence>
<evidence type="ECO:0000256" key="1">
    <source>
        <dbReference type="ARBA" id="ARBA00003973"/>
    </source>
</evidence>
<dbReference type="GO" id="GO:0006655">
    <property type="term" value="P:phosphatidylglycerol biosynthetic process"/>
    <property type="evidence" value="ECO:0007669"/>
    <property type="project" value="UniProtKB-UniPathway"/>
</dbReference>
<evidence type="ECO:0000256" key="18">
    <source>
        <dbReference type="NCBIfam" id="TIGR00560"/>
    </source>
</evidence>
<dbReference type="InterPro" id="IPR000462">
    <property type="entry name" value="CDP-OH_P_trans"/>
</dbReference>
<evidence type="ECO:0000256" key="19">
    <source>
        <dbReference type="RuleBase" id="RU003750"/>
    </source>
</evidence>
<evidence type="ECO:0000256" key="17">
    <source>
        <dbReference type="ARBA" id="ARBA00048586"/>
    </source>
</evidence>
<comment type="subcellular location">
    <subcellularLocation>
        <location evidence="2">Cell membrane</location>
        <topology evidence="2">Multi-pass membrane protein</topology>
    </subcellularLocation>
</comment>
<dbReference type="FunFam" id="1.20.120.1760:FF:000004">
    <property type="entry name" value="CDP-diacylglycerol--glycerol-3-phosphate 3-phosphatidyltransferase"/>
    <property type="match status" value="1"/>
</dbReference>